<gene>
    <name evidence="2" type="ORF">CARUB_v10007370mg</name>
</gene>
<dbReference type="PANTHER" id="PTHR32246:SF130">
    <property type="entry name" value="CALCIUM-DEPENDENT LIPID-BINDING (CALB DOMAIN) FAMILY PROTEIN"/>
    <property type="match status" value="1"/>
</dbReference>
<dbReference type="SMART" id="SM00239">
    <property type="entry name" value="C2"/>
    <property type="match status" value="1"/>
</dbReference>
<name>R0H5E8_9BRAS</name>
<dbReference type="Proteomes" id="UP000029121">
    <property type="component" value="Unassembled WGS sequence"/>
</dbReference>
<dbReference type="EMBL" id="KB870811">
    <property type="protein sequence ID" value="EOA18773.1"/>
    <property type="molecule type" value="Genomic_DNA"/>
</dbReference>
<dbReference type="AlphaFoldDB" id="R0H5E8"/>
<dbReference type="PROSITE" id="PS50004">
    <property type="entry name" value="C2"/>
    <property type="match status" value="1"/>
</dbReference>
<dbReference type="PANTHER" id="PTHR32246">
    <property type="entry name" value="INGRESSION PROTEIN FIC1"/>
    <property type="match status" value="1"/>
</dbReference>
<evidence type="ECO:0000313" key="2">
    <source>
        <dbReference type="EMBL" id="EOA18773.1"/>
    </source>
</evidence>
<dbReference type="SUPFAM" id="SSF49562">
    <property type="entry name" value="C2 domain (Calcium/lipid-binding domain, CaLB)"/>
    <property type="match status" value="1"/>
</dbReference>
<organism evidence="2 3">
    <name type="scientific">Capsella rubella</name>
    <dbReference type="NCBI Taxonomy" id="81985"/>
    <lineage>
        <taxon>Eukaryota</taxon>
        <taxon>Viridiplantae</taxon>
        <taxon>Streptophyta</taxon>
        <taxon>Embryophyta</taxon>
        <taxon>Tracheophyta</taxon>
        <taxon>Spermatophyta</taxon>
        <taxon>Magnoliopsida</taxon>
        <taxon>eudicotyledons</taxon>
        <taxon>Gunneridae</taxon>
        <taxon>Pentapetalae</taxon>
        <taxon>rosids</taxon>
        <taxon>malvids</taxon>
        <taxon>Brassicales</taxon>
        <taxon>Brassicaceae</taxon>
        <taxon>Camelineae</taxon>
        <taxon>Capsella</taxon>
    </lineage>
</organism>
<dbReference type="InterPro" id="IPR035892">
    <property type="entry name" value="C2_domain_sf"/>
</dbReference>
<sequence>MTNLNLELKINCASNLLNVNLFTKMDVFAKISIRAKNTPKKQKAKTSVDRSAGSNPIWNQTINFSVNERLVHNDHLKLVIKLISRRVLRNKEIGRVDLSLLELFNSITPPINGDSNSEKMNLMRYQVITRSGKKSGTLTFSYRFKSDLMVNVNRHSVNTPPKPIAYPPSAPPEFPTIIPRLPWPPSHSRHSFAAGSSNGPLPPPILSDVMTLEQFNHAYNNTLRSLSSRGIPPVMLNGYAPPAPPPSPTRYG</sequence>
<dbReference type="STRING" id="81985.R0H5E8"/>
<dbReference type="Pfam" id="PF00168">
    <property type="entry name" value="C2"/>
    <property type="match status" value="1"/>
</dbReference>
<accession>R0H5E8</accession>
<dbReference type="CDD" id="cd04051">
    <property type="entry name" value="C2_SRC2_like"/>
    <property type="match status" value="1"/>
</dbReference>
<proteinExistence type="predicted"/>
<evidence type="ECO:0000313" key="3">
    <source>
        <dbReference type="Proteomes" id="UP000029121"/>
    </source>
</evidence>
<dbReference type="InterPro" id="IPR000008">
    <property type="entry name" value="C2_dom"/>
</dbReference>
<keyword evidence="3" id="KW-1185">Reference proteome</keyword>
<reference evidence="3" key="1">
    <citation type="journal article" date="2013" name="Nat. Genet.">
        <title>The Capsella rubella genome and the genomic consequences of rapid mating system evolution.</title>
        <authorList>
            <person name="Slotte T."/>
            <person name="Hazzouri K.M."/>
            <person name="Agren J.A."/>
            <person name="Koenig D."/>
            <person name="Maumus F."/>
            <person name="Guo Y.L."/>
            <person name="Steige K."/>
            <person name="Platts A.E."/>
            <person name="Escobar J.S."/>
            <person name="Newman L.K."/>
            <person name="Wang W."/>
            <person name="Mandakova T."/>
            <person name="Vello E."/>
            <person name="Smith L.M."/>
            <person name="Henz S.R."/>
            <person name="Steffen J."/>
            <person name="Takuno S."/>
            <person name="Brandvain Y."/>
            <person name="Coop G."/>
            <person name="Andolfatto P."/>
            <person name="Hu T.T."/>
            <person name="Blanchette M."/>
            <person name="Clark R.M."/>
            <person name="Quesneville H."/>
            <person name="Nordborg M."/>
            <person name="Gaut B.S."/>
            <person name="Lysak M.A."/>
            <person name="Jenkins J."/>
            <person name="Grimwood J."/>
            <person name="Chapman J."/>
            <person name="Prochnik S."/>
            <person name="Shu S."/>
            <person name="Rokhsar D."/>
            <person name="Schmutz J."/>
            <person name="Weigel D."/>
            <person name="Wright S.I."/>
        </authorList>
    </citation>
    <scope>NUCLEOTIDE SEQUENCE [LARGE SCALE GENOMIC DNA]</scope>
    <source>
        <strain evidence="3">cv. Monte Gargano</strain>
    </source>
</reference>
<evidence type="ECO:0000259" key="1">
    <source>
        <dbReference type="PROSITE" id="PS50004"/>
    </source>
</evidence>
<dbReference type="Gene3D" id="2.60.40.150">
    <property type="entry name" value="C2 domain"/>
    <property type="match status" value="1"/>
</dbReference>
<feature type="domain" description="C2" evidence="1">
    <location>
        <begin position="1"/>
        <end position="115"/>
    </location>
</feature>
<dbReference type="GO" id="GO:0006952">
    <property type="term" value="P:defense response"/>
    <property type="evidence" value="ECO:0007669"/>
    <property type="project" value="InterPro"/>
</dbReference>
<protein>
    <recommendedName>
        <fullName evidence="1">C2 domain-containing protein</fullName>
    </recommendedName>
</protein>
<dbReference type="InterPro" id="IPR044750">
    <property type="entry name" value="C2_SRC2/BAP"/>
</dbReference>